<feature type="region of interest" description="Disordered" evidence="1">
    <location>
        <begin position="233"/>
        <end position="282"/>
    </location>
</feature>
<feature type="region of interest" description="Disordered" evidence="1">
    <location>
        <begin position="150"/>
        <end position="214"/>
    </location>
</feature>
<evidence type="ECO:0000313" key="2">
    <source>
        <dbReference type="EMBL" id="KAF1948062.1"/>
    </source>
</evidence>
<dbReference type="Proteomes" id="UP000800038">
    <property type="component" value="Unassembled WGS sequence"/>
</dbReference>
<feature type="compositionally biased region" description="Polar residues" evidence="1">
    <location>
        <begin position="235"/>
        <end position="247"/>
    </location>
</feature>
<protein>
    <recommendedName>
        <fullName evidence="4">BTB domain-containing protein</fullName>
    </recommendedName>
</protein>
<organism evidence="2 3">
    <name type="scientific">Clathrospora elynae</name>
    <dbReference type="NCBI Taxonomy" id="706981"/>
    <lineage>
        <taxon>Eukaryota</taxon>
        <taxon>Fungi</taxon>
        <taxon>Dikarya</taxon>
        <taxon>Ascomycota</taxon>
        <taxon>Pezizomycotina</taxon>
        <taxon>Dothideomycetes</taxon>
        <taxon>Pleosporomycetidae</taxon>
        <taxon>Pleosporales</taxon>
        <taxon>Diademaceae</taxon>
        <taxon>Clathrospora</taxon>
    </lineage>
</organism>
<evidence type="ECO:0000313" key="3">
    <source>
        <dbReference type="Proteomes" id="UP000800038"/>
    </source>
</evidence>
<dbReference type="AlphaFoldDB" id="A0A6A5T8E7"/>
<evidence type="ECO:0000256" key="1">
    <source>
        <dbReference type="SAM" id="MobiDB-lite"/>
    </source>
</evidence>
<evidence type="ECO:0008006" key="4">
    <source>
        <dbReference type="Google" id="ProtNLM"/>
    </source>
</evidence>
<feature type="region of interest" description="Disordered" evidence="1">
    <location>
        <begin position="1"/>
        <end position="108"/>
    </location>
</feature>
<feature type="compositionally biased region" description="Polar residues" evidence="1">
    <location>
        <begin position="1"/>
        <end position="14"/>
    </location>
</feature>
<dbReference type="EMBL" id="ML975997">
    <property type="protein sequence ID" value="KAF1948062.1"/>
    <property type="molecule type" value="Genomic_DNA"/>
</dbReference>
<dbReference type="OrthoDB" id="5329403at2759"/>
<sequence>MAPAPTTTAGFSQKQARRAGPRIVPAIPHRLSRPRPAARPMTPEESTKGTVTKHEPESALQVVVETQADEQTEAQQVGVIETPLTPDSRTSVADKSEGDAPTLADSPASFQDDHVEQAVAAPDMSSEAPLSHRHQLSAGAVVFHSANVSPAVPTTPQETETDVHAPQQSLSRPPPGFGPTQFAPFFPGHSHHPSEAGAPWLPPPHSGAPPDAAYENAYPSAYNAHFSPRDATFVANGTATPHSQSPSKAHFGETMPASDHGEDQHAVSYQNGTAPPTERLEESPFELASYLSTQFGNPEFADFLLQVRSPESVLVSLPVHAIVVVRSPVIAEAIRHSPAPGHRSRDVRRLVDVLALDPFTTRESLEEAVKVLYGAPLLAAQTFLYGLAPYMYESDQASPSNDARRRMQQALSYIAAARTLHMPSMQGRGVEMARMLLRWDTVDQLLQYALRAGSASHSRSEGPDTDDPFVAALLNYAIDFIAYTFPVDFTLYTVASELKDAPRLPTLVESRTPSHNPCLSKIQFGDAPPEHGQQTSYATNVLSTILLSLPFPLIERLFNHHATANQIGWTGAASIMRDVINERESRRQKASRGQLKQIHLGTVPAALLNNVYIEERVEQVEPSPLHPSGHRLATKRVTSEA</sequence>
<keyword evidence="3" id="KW-1185">Reference proteome</keyword>
<reference evidence="2" key="1">
    <citation type="journal article" date="2020" name="Stud. Mycol.">
        <title>101 Dothideomycetes genomes: a test case for predicting lifestyles and emergence of pathogens.</title>
        <authorList>
            <person name="Haridas S."/>
            <person name="Albert R."/>
            <person name="Binder M."/>
            <person name="Bloem J."/>
            <person name="Labutti K."/>
            <person name="Salamov A."/>
            <person name="Andreopoulos B."/>
            <person name="Baker S."/>
            <person name="Barry K."/>
            <person name="Bills G."/>
            <person name="Bluhm B."/>
            <person name="Cannon C."/>
            <person name="Castanera R."/>
            <person name="Culley D."/>
            <person name="Daum C."/>
            <person name="Ezra D."/>
            <person name="Gonzalez J."/>
            <person name="Henrissat B."/>
            <person name="Kuo A."/>
            <person name="Liang C."/>
            <person name="Lipzen A."/>
            <person name="Lutzoni F."/>
            <person name="Magnuson J."/>
            <person name="Mondo S."/>
            <person name="Nolan M."/>
            <person name="Ohm R."/>
            <person name="Pangilinan J."/>
            <person name="Park H.-J."/>
            <person name="Ramirez L."/>
            <person name="Alfaro M."/>
            <person name="Sun H."/>
            <person name="Tritt A."/>
            <person name="Yoshinaga Y."/>
            <person name="Zwiers L.-H."/>
            <person name="Turgeon B."/>
            <person name="Goodwin S."/>
            <person name="Spatafora J."/>
            <person name="Crous P."/>
            <person name="Grigoriev I."/>
        </authorList>
    </citation>
    <scope>NUCLEOTIDE SEQUENCE</scope>
    <source>
        <strain evidence="2">CBS 161.51</strain>
    </source>
</reference>
<name>A0A6A5T8E7_9PLEO</name>
<accession>A0A6A5T8E7</accession>
<feature type="region of interest" description="Disordered" evidence="1">
    <location>
        <begin position="622"/>
        <end position="641"/>
    </location>
</feature>
<proteinExistence type="predicted"/>
<gene>
    <name evidence="2" type="ORF">EJ02DRAFT_12098</name>
</gene>